<feature type="binding site" description="axial binding residue" evidence="2">
    <location>
        <position position="359"/>
    </location>
    <ligand>
        <name>heme</name>
        <dbReference type="ChEBI" id="CHEBI:30413"/>
    </ligand>
    <ligandPart>
        <name>Fe</name>
        <dbReference type="ChEBI" id="CHEBI:18248"/>
    </ligandPart>
</feature>
<accession>A0A840HZB5</accession>
<evidence type="ECO:0000313" key="3">
    <source>
        <dbReference type="EMBL" id="MBB4658186.1"/>
    </source>
</evidence>
<dbReference type="Gene3D" id="1.10.630.10">
    <property type="entry name" value="Cytochrome P450"/>
    <property type="match status" value="1"/>
</dbReference>
<dbReference type="GO" id="GO:0004497">
    <property type="term" value="F:monooxygenase activity"/>
    <property type="evidence" value="ECO:0007669"/>
    <property type="project" value="InterPro"/>
</dbReference>
<keyword evidence="2" id="KW-0349">Heme</keyword>
<comment type="caution">
    <text evidence="3">The sequence shown here is derived from an EMBL/GenBank/DDBJ whole genome shotgun (WGS) entry which is preliminary data.</text>
</comment>
<reference evidence="3 4" key="1">
    <citation type="submission" date="2020-08" db="EMBL/GenBank/DDBJ databases">
        <title>Genomic Encyclopedia of Type Strains, Phase IV (KMG-IV): sequencing the most valuable type-strain genomes for metagenomic binning, comparative biology and taxonomic classification.</title>
        <authorList>
            <person name="Goeker M."/>
        </authorList>
    </citation>
    <scope>NUCLEOTIDE SEQUENCE [LARGE SCALE GENOMIC DNA]</scope>
    <source>
        <strain evidence="3 4">DSM 102850</strain>
    </source>
</reference>
<dbReference type="CDD" id="cd11067">
    <property type="entry name" value="CYP152"/>
    <property type="match status" value="1"/>
</dbReference>
<dbReference type="RefSeq" id="WP_183815816.1">
    <property type="nucleotide sequence ID" value="NZ_JACHOB010000001.1"/>
</dbReference>
<keyword evidence="3" id="KW-0575">Peroxidase</keyword>
<proteinExistence type="inferred from homology"/>
<dbReference type="GO" id="GO:0005506">
    <property type="term" value="F:iron ion binding"/>
    <property type="evidence" value="ECO:0007669"/>
    <property type="project" value="InterPro"/>
</dbReference>
<sequence>MASPLPRDPAPDASIAFLREGYDFIRRRCERLGTDAFRARIGLRPVVCVRGPEAAEMFYGGPFTRGHAAMPPSTVSLLQDYGSVQSLDGEAHRARKATWMRMVASDGAVEDVVRRFGAAFAARLTPGTHRLHRLAQAALCEAACGWAGIRQEGRALRRRTGEMAAMIEGAGGFGPRQAKGQVLRARSEHWARAVMTQALADPEASPGGTPLRALATHRDADGRPLSPSVAAVELLNVIRPTVAVARYVVFSALHLHERPDWRERLGRDPALVSPFVTEMRRLAPFIPAMGGVAREGFTWRGHEFAEGDWVLLDLFGTSRDPGAWAAPDDFRPERFEDRAPTPYDVVPQGAGAYATTHRCPGERATVALTEAAVRRLLATDYAVPEQDLRVPLHRFPAVPRSGFVLEVSPRATP</sequence>
<dbReference type="GO" id="GO:0020037">
    <property type="term" value="F:heme binding"/>
    <property type="evidence" value="ECO:0007669"/>
    <property type="project" value="InterPro"/>
</dbReference>
<evidence type="ECO:0000256" key="1">
    <source>
        <dbReference type="ARBA" id="ARBA00010617"/>
    </source>
</evidence>
<dbReference type="Proteomes" id="UP000563524">
    <property type="component" value="Unassembled WGS sequence"/>
</dbReference>
<keyword evidence="2" id="KW-0408">Iron</keyword>
<dbReference type="GO" id="GO:0016705">
    <property type="term" value="F:oxidoreductase activity, acting on paired donors, with incorporation or reduction of molecular oxygen"/>
    <property type="evidence" value="ECO:0007669"/>
    <property type="project" value="InterPro"/>
</dbReference>
<name>A0A840HZB5_9PROT</name>
<dbReference type="InterPro" id="IPR036396">
    <property type="entry name" value="Cyt_P450_sf"/>
</dbReference>
<dbReference type="EMBL" id="JACHOB010000001">
    <property type="protein sequence ID" value="MBB4658186.1"/>
    <property type="molecule type" value="Genomic_DNA"/>
</dbReference>
<dbReference type="PANTHER" id="PTHR46696">
    <property type="entry name" value="P450, PUTATIVE (EUROFUNG)-RELATED"/>
    <property type="match status" value="1"/>
</dbReference>
<organism evidence="3 4">
    <name type="scientific">Parvularcula dongshanensis</name>
    <dbReference type="NCBI Taxonomy" id="1173995"/>
    <lineage>
        <taxon>Bacteria</taxon>
        <taxon>Pseudomonadati</taxon>
        <taxon>Pseudomonadota</taxon>
        <taxon>Alphaproteobacteria</taxon>
        <taxon>Parvularculales</taxon>
        <taxon>Parvularculaceae</taxon>
        <taxon>Parvularcula</taxon>
    </lineage>
</organism>
<dbReference type="Pfam" id="PF00067">
    <property type="entry name" value="p450"/>
    <property type="match status" value="1"/>
</dbReference>
<protein>
    <submittedName>
        <fullName evidence="3">Fatty-acid peroxygenase</fullName>
        <ecNumber evidence="3">1.11.2.4</ecNumber>
    </submittedName>
</protein>
<dbReference type="InterPro" id="IPR001128">
    <property type="entry name" value="Cyt_P450"/>
</dbReference>
<keyword evidence="3" id="KW-0560">Oxidoreductase</keyword>
<comment type="cofactor">
    <cofactor evidence="2">
        <name>heme</name>
        <dbReference type="ChEBI" id="CHEBI:30413"/>
    </cofactor>
</comment>
<dbReference type="GO" id="GO:0004601">
    <property type="term" value="F:peroxidase activity"/>
    <property type="evidence" value="ECO:0007669"/>
    <property type="project" value="UniProtKB-KW"/>
</dbReference>
<dbReference type="AlphaFoldDB" id="A0A840HZB5"/>
<dbReference type="EC" id="1.11.2.4" evidence="3"/>
<keyword evidence="4" id="KW-1185">Reference proteome</keyword>
<comment type="similarity">
    <text evidence="1">Belongs to the cytochrome P450 family.</text>
</comment>
<evidence type="ECO:0000256" key="2">
    <source>
        <dbReference type="PIRSR" id="PIRSR602401-1"/>
    </source>
</evidence>
<keyword evidence="2" id="KW-0479">Metal-binding</keyword>
<dbReference type="PRINTS" id="PR00463">
    <property type="entry name" value="EP450I"/>
</dbReference>
<evidence type="ECO:0000313" key="4">
    <source>
        <dbReference type="Proteomes" id="UP000563524"/>
    </source>
</evidence>
<gene>
    <name evidence="3" type="ORF">GGQ59_000686</name>
</gene>
<dbReference type="PANTHER" id="PTHR46696:SF1">
    <property type="entry name" value="CYTOCHROME P450 YJIB-RELATED"/>
    <property type="match status" value="1"/>
</dbReference>
<dbReference type="SUPFAM" id="SSF48264">
    <property type="entry name" value="Cytochrome P450"/>
    <property type="match status" value="1"/>
</dbReference>
<dbReference type="InterPro" id="IPR002401">
    <property type="entry name" value="Cyt_P450_E_grp-I"/>
</dbReference>